<name>A0ABX5ECU3_9MICO</name>
<comment type="caution">
    <text evidence="2">The sequence shown here is derived from an EMBL/GenBank/DDBJ whole genome shotgun (WGS) entry which is preliminary data.</text>
</comment>
<proteinExistence type="predicted"/>
<organism evidence="2 3">
    <name type="scientific">Isoptericola halotolerans</name>
    <dbReference type="NCBI Taxonomy" id="300560"/>
    <lineage>
        <taxon>Bacteria</taxon>
        <taxon>Bacillati</taxon>
        <taxon>Actinomycetota</taxon>
        <taxon>Actinomycetes</taxon>
        <taxon>Micrococcales</taxon>
        <taxon>Promicromonosporaceae</taxon>
        <taxon>Isoptericola</taxon>
    </lineage>
</organism>
<evidence type="ECO:0000256" key="1">
    <source>
        <dbReference type="SAM" id="MobiDB-lite"/>
    </source>
</evidence>
<dbReference type="Proteomes" id="UP000239895">
    <property type="component" value="Unassembled WGS sequence"/>
</dbReference>
<dbReference type="RefSeq" id="WP_106269564.1">
    <property type="nucleotide sequence ID" value="NZ_PVTX01000013.1"/>
</dbReference>
<accession>A0ABX5ECU3</accession>
<evidence type="ECO:0000313" key="3">
    <source>
        <dbReference type="Proteomes" id="UP000239895"/>
    </source>
</evidence>
<gene>
    <name evidence="2" type="ORF">BCL65_11336</name>
</gene>
<reference evidence="2 3" key="1">
    <citation type="submission" date="2018-03" db="EMBL/GenBank/DDBJ databases">
        <title>Comparative analysis of microorganisms from saline springs in Andes Mountain Range, Colombia.</title>
        <authorList>
            <person name="Rubin E."/>
        </authorList>
    </citation>
    <scope>NUCLEOTIDE SEQUENCE [LARGE SCALE GENOMIC DNA]</scope>
    <source>
        <strain evidence="2 3">CG 23</strain>
    </source>
</reference>
<keyword evidence="3" id="KW-1185">Reference proteome</keyword>
<feature type="region of interest" description="Disordered" evidence="1">
    <location>
        <begin position="236"/>
        <end position="259"/>
    </location>
</feature>
<dbReference type="EMBL" id="PVTX01000013">
    <property type="protein sequence ID" value="PRZ03536.1"/>
    <property type="molecule type" value="Genomic_DNA"/>
</dbReference>
<evidence type="ECO:0000313" key="2">
    <source>
        <dbReference type="EMBL" id="PRZ03536.1"/>
    </source>
</evidence>
<protein>
    <submittedName>
        <fullName evidence="2">Uncharacterized protein DUF429</fullName>
    </submittedName>
</protein>
<dbReference type="InterPro" id="IPR007362">
    <property type="entry name" value="DUF429"/>
</dbReference>
<sequence>MRSGGIDLSTDPRKTGVATIDWHADGARLTHVALGADDDDLVALVDRADRTGVDCPLGWPTAFVDYVVAHRDGGLDLDVPLSRAPLLLRATDRYVVERVGVRPLSVSAERIGATAMRCAAVLSRLVRAGTVVDRTGGSGAVVETYPAAALKIWGLPYRTYKGSSAEARTVRARLLEELAASVPWLDLGGHEPFCLDHDDALDAVVCALVAGLVLHGRCEPAPPDAVQDARTEGWIALPPAGLSDDPPLVPPARPRQGSP</sequence>
<dbReference type="Pfam" id="PF04250">
    <property type="entry name" value="DUF429"/>
    <property type="match status" value="1"/>
</dbReference>